<sequence length="150" mass="16980">MTNSCLVALPIVVLVVLLTCSVSVRFIVKKIRNLFAKKRKTMPSATELRMRRVPLIEGVPFWAPGKAGTGELMNYESLQLQTLQFCVMGYDVYSRQKVIGDVLLPLAELAQQGLDITRELVMWRDLQTSQPVNSICCEVQLKLTRILRVE</sequence>
<protein>
    <submittedName>
        <fullName evidence="2">Uncharacterized protein</fullName>
    </submittedName>
</protein>
<dbReference type="InterPro" id="IPR035892">
    <property type="entry name" value="C2_domain_sf"/>
</dbReference>
<keyword evidence="1" id="KW-1133">Transmembrane helix</keyword>
<reference evidence="2" key="1">
    <citation type="journal article" date="2023" name="G3 (Bethesda)">
        <title>Whole genome assembly and annotation of the endangered Caribbean coral Acropora cervicornis.</title>
        <authorList>
            <person name="Selwyn J.D."/>
            <person name="Vollmer S.V."/>
        </authorList>
    </citation>
    <scope>NUCLEOTIDE SEQUENCE</scope>
    <source>
        <strain evidence="2">K2</strain>
    </source>
</reference>
<dbReference type="AlphaFoldDB" id="A0AAD9PS52"/>
<dbReference type="Proteomes" id="UP001249851">
    <property type="component" value="Unassembled WGS sequence"/>
</dbReference>
<dbReference type="EMBL" id="JARQWQ010000159">
    <property type="protein sequence ID" value="KAK2548022.1"/>
    <property type="molecule type" value="Genomic_DNA"/>
</dbReference>
<keyword evidence="1" id="KW-0472">Membrane</keyword>
<name>A0AAD9PS52_ACRCE</name>
<proteinExistence type="predicted"/>
<feature type="transmembrane region" description="Helical" evidence="1">
    <location>
        <begin position="6"/>
        <end position="28"/>
    </location>
</feature>
<keyword evidence="3" id="KW-1185">Reference proteome</keyword>
<keyword evidence="1" id="KW-0812">Transmembrane</keyword>
<dbReference type="Gene3D" id="2.60.40.150">
    <property type="entry name" value="C2 domain"/>
    <property type="match status" value="1"/>
</dbReference>
<evidence type="ECO:0000313" key="2">
    <source>
        <dbReference type="EMBL" id="KAK2548022.1"/>
    </source>
</evidence>
<organism evidence="2 3">
    <name type="scientific">Acropora cervicornis</name>
    <name type="common">Staghorn coral</name>
    <dbReference type="NCBI Taxonomy" id="6130"/>
    <lineage>
        <taxon>Eukaryota</taxon>
        <taxon>Metazoa</taxon>
        <taxon>Cnidaria</taxon>
        <taxon>Anthozoa</taxon>
        <taxon>Hexacorallia</taxon>
        <taxon>Scleractinia</taxon>
        <taxon>Astrocoeniina</taxon>
        <taxon>Acroporidae</taxon>
        <taxon>Acropora</taxon>
    </lineage>
</organism>
<evidence type="ECO:0000313" key="3">
    <source>
        <dbReference type="Proteomes" id="UP001249851"/>
    </source>
</evidence>
<dbReference type="SUPFAM" id="SSF49562">
    <property type="entry name" value="C2 domain (Calcium/lipid-binding domain, CaLB)"/>
    <property type="match status" value="1"/>
</dbReference>
<comment type="caution">
    <text evidence="2">The sequence shown here is derived from an EMBL/GenBank/DDBJ whole genome shotgun (WGS) entry which is preliminary data.</text>
</comment>
<gene>
    <name evidence="2" type="ORF">P5673_031908</name>
</gene>
<evidence type="ECO:0000256" key="1">
    <source>
        <dbReference type="SAM" id="Phobius"/>
    </source>
</evidence>
<reference evidence="2" key="2">
    <citation type="journal article" date="2023" name="Science">
        <title>Genomic signatures of disease resistance in endangered staghorn corals.</title>
        <authorList>
            <person name="Vollmer S.V."/>
            <person name="Selwyn J.D."/>
            <person name="Despard B.A."/>
            <person name="Roesel C.L."/>
        </authorList>
    </citation>
    <scope>NUCLEOTIDE SEQUENCE</scope>
    <source>
        <strain evidence="2">K2</strain>
    </source>
</reference>
<accession>A0AAD9PS52</accession>